<evidence type="ECO:0000313" key="2">
    <source>
        <dbReference type="EMBL" id="PLR25743.1"/>
    </source>
</evidence>
<feature type="domain" description="Pyruvate carboxyltransferase" evidence="1">
    <location>
        <begin position="1"/>
        <end position="167"/>
    </location>
</feature>
<dbReference type="EMBL" id="PJRT01000005">
    <property type="protein sequence ID" value="PLR25743.1"/>
    <property type="molecule type" value="Genomic_DNA"/>
</dbReference>
<dbReference type="InterPro" id="IPR000891">
    <property type="entry name" value="PYR_CT"/>
</dbReference>
<dbReference type="RefSeq" id="WP_101761084.1">
    <property type="nucleotide sequence ID" value="NZ_PJRT01000005.1"/>
</dbReference>
<accession>A0ABX4STK5</accession>
<dbReference type="Gene3D" id="3.20.20.70">
    <property type="entry name" value="Aldolase class I"/>
    <property type="match status" value="1"/>
</dbReference>
<proteinExistence type="predicted"/>
<dbReference type="Proteomes" id="UP000234296">
    <property type="component" value="Unassembled WGS sequence"/>
</dbReference>
<dbReference type="InterPro" id="IPR013785">
    <property type="entry name" value="Aldolase_TIM"/>
</dbReference>
<evidence type="ECO:0000313" key="3">
    <source>
        <dbReference type="Proteomes" id="UP000234296"/>
    </source>
</evidence>
<protein>
    <recommendedName>
        <fullName evidence="1">Pyruvate carboxyltransferase domain-containing protein</fullName>
    </recommendedName>
</protein>
<sequence>MNAHLFGLSRIETFRQLIPAIGVLKSGGVVSDLQLSAVFGSPFEGRANDAMVLQLVDYFCLLGIEGVTLRDSSGAASPAETAALCRRIVQLYPHLTVTLHLNDATGLAAQIRRAAADEGIVRFGLTGRELALPGNMNMDLHIGTSLRYKAEVESYGFNTGISAENLSQIMQFGSVNI</sequence>
<reference evidence="3" key="1">
    <citation type="submission" date="2017-12" db="EMBL/GenBank/DDBJ databases">
        <title>The genome sequence of Pantoea sp. 596.</title>
        <authorList>
            <person name="Gao J."/>
            <person name="Mao X."/>
            <person name="Sun J."/>
        </authorList>
    </citation>
    <scope>NUCLEOTIDE SEQUENCE [LARGE SCALE GENOMIC DNA]</scope>
    <source>
        <strain evidence="3">596</strain>
    </source>
</reference>
<organism evidence="2 3">
    <name type="scientific">Pantoea endophytica</name>
    <dbReference type="NCBI Taxonomy" id="92488"/>
    <lineage>
        <taxon>Bacteria</taxon>
        <taxon>Pseudomonadati</taxon>
        <taxon>Pseudomonadota</taxon>
        <taxon>Gammaproteobacteria</taxon>
        <taxon>Enterobacterales</taxon>
        <taxon>Erwiniaceae</taxon>
        <taxon>Pantoea</taxon>
    </lineage>
</organism>
<dbReference type="PROSITE" id="PS50991">
    <property type="entry name" value="PYR_CT"/>
    <property type="match status" value="1"/>
</dbReference>
<comment type="caution">
    <text evidence="2">The sequence shown here is derived from an EMBL/GenBank/DDBJ whole genome shotgun (WGS) entry which is preliminary data.</text>
</comment>
<name>A0ABX4STK5_9GAMM</name>
<evidence type="ECO:0000259" key="1">
    <source>
        <dbReference type="PROSITE" id="PS50991"/>
    </source>
</evidence>
<keyword evidence="3" id="KW-1185">Reference proteome</keyword>
<gene>
    <name evidence="2" type="ORF">PZBJ_02770</name>
</gene>
<dbReference type="SUPFAM" id="SSF51569">
    <property type="entry name" value="Aldolase"/>
    <property type="match status" value="1"/>
</dbReference>